<sequence>MRKGPKGPPPRLVGCSPTENNLHKKKIALFQDTATSLGLLLNPSSSRGIRALQLASSPHRFTPFPIFNFRFPGQRRETLKPERTTDGELVRQRATTAGGAGSASL</sequence>
<keyword evidence="3" id="KW-1185">Reference proteome</keyword>
<organism evidence="2 3">
    <name type="scientific">Rubroshorea leprosula</name>
    <dbReference type="NCBI Taxonomy" id="152421"/>
    <lineage>
        <taxon>Eukaryota</taxon>
        <taxon>Viridiplantae</taxon>
        <taxon>Streptophyta</taxon>
        <taxon>Embryophyta</taxon>
        <taxon>Tracheophyta</taxon>
        <taxon>Spermatophyta</taxon>
        <taxon>Magnoliopsida</taxon>
        <taxon>eudicotyledons</taxon>
        <taxon>Gunneridae</taxon>
        <taxon>Pentapetalae</taxon>
        <taxon>rosids</taxon>
        <taxon>malvids</taxon>
        <taxon>Malvales</taxon>
        <taxon>Dipterocarpaceae</taxon>
        <taxon>Rubroshorea</taxon>
    </lineage>
</organism>
<reference evidence="2 3" key="1">
    <citation type="journal article" date="2021" name="Commun. Biol.">
        <title>The genome of Shorea leprosula (Dipterocarpaceae) highlights the ecological relevance of drought in aseasonal tropical rainforests.</title>
        <authorList>
            <person name="Ng K.K.S."/>
            <person name="Kobayashi M.J."/>
            <person name="Fawcett J.A."/>
            <person name="Hatakeyama M."/>
            <person name="Paape T."/>
            <person name="Ng C.H."/>
            <person name="Ang C.C."/>
            <person name="Tnah L.H."/>
            <person name="Lee C.T."/>
            <person name="Nishiyama T."/>
            <person name="Sese J."/>
            <person name="O'Brien M.J."/>
            <person name="Copetti D."/>
            <person name="Mohd Noor M.I."/>
            <person name="Ong R.C."/>
            <person name="Putra M."/>
            <person name="Sireger I.Z."/>
            <person name="Indrioko S."/>
            <person name="Kosugi Y."/>
            <person name="Izuno A."/>
            <person name="Isagi Y."/>
            <person name="Lee S.L."/>
            <person name="Shimizu K.K."/>
        </authorList>
    </citation>
    <scope>NUCLEOTIDE SEQUENCE [LARGE SCALE GENOMIC DNA]</scope>
    <source>
        <strain evidence="2">214</strain>
    </source>
</reference>
<name>A0AAV5IZC2_9ROSI</name>
<evidence type="ECO:0000313" key="3">
    <source>
        <dbReference type="Proteomes" id="UP001054252"/>
    </source>
</evidence>
<gene>
    <name evidence="2" type="ORF">SLEP1_g19441</name>
</gene>
<accession>A0AAV5IZC2</accession>
<comment type="caution">
    <text evidence="2">The sequence shown here is derived from an EMBL/GenBank/DDBJ whole genome shotgun (WGS) entry which is preliminary data.</text>
</comment>
<dbReference type="Proteomes" id="UP001054252">
    <property type="component" value="Unassembled WGS sequence"/>
</dbReference>
<proteinExistence type="predicted"/>
<feature type="region of interest" description="Disordered" evidence="1">
    <location>
        <begin position="76"/>
        <end position="105"/>
    </location>
</feature>
<dbReference type="EMBL" id="BPVZ01000028">
    <property type="protein sequence ID" value="GKV07703.1"/>
    <property type="molecule type" value="Genomic_DNA"/>
</dbReference>
<evidence type="ECO:0000313" key="2">
    <source>
        <dbReference type="EMBL" id="GKV07703.1"/>
    </source>
</evidence>
<dbReference type="AlphaFoldDB" id="A0AAV5IZC2"/>
<feature type="compositionally biased region" description="Basic and acidic residues" evidence="1">
    <location>
        <begin position="76"/>
        <end position="91"/>
    </location>
</feature>
<protein>
    <submittedName>
        <fullName evidence="2">Uncharacterized protein</fullName>
    </submittedName>
</protein>
<evidence type="ECO:0000256" key="1">
    <source>
        <dbReference type="SAM" id="MobiDB-lite"/>
    </source>
</evidence>